<evidence type="ECO:0000313" key="2">
    <source>
        <dbReference type="Proteomes" id="UP001281761"/>
    </source>
</evidence>
<proteinExistence type="predicted"/>
<sequence>MNAITRKSEAISSPTYSDLSSNDLTLSLDCLPFLNYVEEELDSVEEWAIVFRSLVATLKIHPVLDEYLETKAVKFLKSVRPKGQTYPGAFLSNFGQSRDDSLRNYVQSIVVLISTPSQVITTATMEILDLLLERCSAEDRLALIKADLLPRLITTLNPQSLSFTDAVDIHAPVLKIITNSVWLANPDGLKHLRFEDENEQQAVHKTVYQQVLAPSEQYIWHLCKPRFSTIGNELYTRFLELLARLLRKCPYYQPTMEMVLHMPVFLTIPRCLSFFEDDHSIFNFLYHMNNAQREWNDQSGKVQKKGMMILRMLRMAGIEDVMEEKLRNDRNGHSGIYIVYYSKEWNNLLGMNLPIQE</sequence>
<keyword evidence="2" id="KW-1185">Reference proteome</keyword>
<comment type="caution">
    <text evidence="1">The sequence shown here is derived from an EMBL/GenBank/DDBJ whole genome shotgun (WGS) entry which is preliminary data.</text>
</comment>
<accession>A0ABQ9XVD0</accession>
<gene>
    <name evidence="1" type="ORF">BLNAU_9662</name>
</gene>
<name>A0ABQ9XVD0_9EUKA</name>
<evidence type="ECO:0000313" key="1">
    <source>
        <dbReference type="EMBL" id="KAK2955434.1"/>
    </source>
</evidence>
<dbReference type="EMBL" id="JARBJD010000067">
    <property type="protein sequence ID" value="KAK2955434.1"/>
    <property type="molecule type" value="Genomic_DNA"/>
</dbReference>
<organism evidence="1 2">
    <name type="scientific">Blattamonas nauphoetae</name>
    <dbReference type="NCBI Taxonomy" id="2049346"/>
    <lineage>
        <taxon>Eukaryota</taxon>
        <taxon>Metamonada</taxon>
        <taxon>Preaxostyla</taxon>
        <taxon>Oxymonadida</taxon>
        <taxon>Blattamonas</taxon>
    </lineage>
</organism>
<reference evidence="1 2" key="1">
    <citation type="journal article" date="2022" name="bioRxiv">
        <title>Genomics of Preaxostyla Flagellates Illuminates Evolutionary Transitions and the Path Towards Mitochondrial Loss.</title>
        <authorList>
            <person name="Novak L.V.F."/>
            <person name="Treitli S.C."/>
            <person name="Pyrih J."/>
            <person name="Halakuc P."/>
            <person name="Pipaliya S.V."/>
            <person name="Vacek V."/>
            <person name="Brzon O."/>
            <person name="Soukal P."/>
            <person name="Eme L."/>
            <person name="Dacks J.B."/>
            <person name="Karnkowska A."/>
            <person name="Elias M."/>
            <person name="Hampl V."/>
        </authorList>
    </citation>
    <scope>NUCLEOTIDE SEQUENCE [LARGE SCALE GENOMIC DNA]</scope>
    <source>
        <strain evidence="1">NAU3</strain>
        <tissue evidence="1">Gut</tissue>
    </source>
</reference>
<dbReference type="Proteomes" id="UP001281761">
    <property type="component" value="Unassembled WGS sequence"/>
</dbReference>
<protein>
    <submittedName>
        <fullName evidence="1">Uncharacterized protein</fullName>
    </submittedName>
</protein>